<dbReference type="InterPro" id="IPR050430">
    <property type="entry name" value="Peptidase_S1"/>
</dbReference>
<comment type="caution">
    <text evidence="5">The sequence shown here is derived from an EMBL/GenBank/DDBJ whole genome shotgun (WGS) entry which is preliminary data.</text>
</comment>
<dbReference type="PANTHER" id="PTHR24276">
    <property type="entry name" value="POLYSERASE-RELATED"/>
    <property type="match status" value="1"/>
</dbReference>
<protein>
    <submittedName>
        <fullName evidence="5">Trypsin</fullName>
    </submittedName>
</protein>
<gene>
    <name evidence="5" type="ORF">BZB76_3758</name>
</gene>
<dbReference type="AlphaFoldDB" id="A0A495QKL5"/>
<dbReference type="Proteomes" id="UP000274601">
    <property type="component" value="Unassembled WGS sequence"/>
</dbReference>
<proteinExistence type="inferred from homology"/>
<evidence type="ECO:0000313" key="6">
    <source>
        <dbReference type="Proteomes" id="UP000274601"/>
    </source>
</evidence>
<dbReference type="InterPro" id="IPR009003">
    <property type="entry name" value="Peptidase_S1_PA"/>
</dbReference>
<dbReference type="GO" id="GO:0006508">
    <property type="term" value="P:proteolysis"/>
    <property type="evidence" value="ECO:0007669"/>
    <property type="project" value="InterPro"/>
</dbReference>
<dbReference type="GO" id="GO:0004252">
    <property type="term" value="F:serine-type endopeptidase activity"/>
    <property type="evidence" value="ECO:0007669"/>
    <property type="project" value="InterPro"/>
</dbReference>
<dbReference type="InterPro" id="IPR043504">
    <property type="entry name" value="Peptidase_S1_PA_chymotrypsin"/>
</dbReference>
<evidence type="ECO:0000256" key="1">
    <source>
        <dbReference type="ARBA" id="ARBA00007664"/>
    </source>
</evidence>
<organism evidence="5 6">
    <name type="scientific">Actinomadura pelletieri DSM 43383</name>
    <dbReference type="NCBI Taxonomy" id="1120940"/>
    <lineage>
        <taxon>Bacteria</taxon>
        <taxon>Bacillati</taxon>
        <taxon>Actinomycetota</taxon>
        <taxon>Actinomycetes</taxon>
        <taxon>Streptosporangiales</taxon>
        <taxon>Thermomonosporaceae</taxon>
        <taxon>Actinomadura</taxon>
    </lineage>
</organism>
<dbReference type="SMART" id="SM00020">
    <property type="entry name" value="Tryp_SPc"/>
    <property type="match status" value="1"/>
</dbReference>
<keyword evidence="3" id="KW-0732">Signal</keyword>
<comment type="similarity">
    <text evidence="1">Belongs to the peptidase S1 family.</text>
</comment>
<sequence length="282" mass="29437">MRNLRSALIAALAALFCLGLSAPAASAAPADPGPPGPGGTVRPMIIGGSDATAPYSFMVSLQTAQDGHFCGGSLLAADWVVTAQHCVSGKSPEDVQLRVGSLRLDGGGSARRAERFVPHPEGSPARFDLALVRLDQPVPNAPVRLDVRQPVGAPVRLLGWGCTQPGVFCGDEGRPEVLQQLDSAVRRPAACVNIKAPIDANSEVCTGNPDTATGPCFGDSGGPMLRRTFRGWRLIGAFSRVEVLEQDPSEPPQLPDCRTGKGVYTDLTVHATWINSVITGSG</sequence>
<accession>A0A495QKL5</accession>
<evidence type="ECO:0000256" key="3">
    <source>
        <dbReference type="SAM" id="SignalP"/>
    </source>
</evidence>
<dbReference type="CDD" id="cd00190">
    <property type="entry name" value="Tryp_SPc"/>
    <property type="match status" value="1"/>
</dbReference>
<dbReference type="EMBL" id="RBWU01000004">
    <property type="protein sequence ID" value="RKS73074.1"/>
    <property type="molecule type" value="Genomic_DNA"/>
</dbReference>
<evidence type="ECO:0000313" key="5">
    <source>
        <dbReference type="EMBL" id="RKS73074.1"/>
    </source>
</evidence>
<feature type="chain" id="PRO_5019782143" evidence="3">
    <location>
        <begin position="28"/>
        <end position="282"/>
    </location>
</feature>
<dbReference type="PRINTS" id="PR00722">
    <property type="entry name" value="CHYMOTRYPSIN"/>
</dbReference>
<dbReference type="PROSITE" id="PS00135">
    <property type="entry name" value="TRYPSIN_SER"/>
    <property type="match status" value="1"/>
</dbReference>
<dbReference type="RefSeq" id="WP_121435643.1">
    <property type="nucleotide sequence ID" value="NZ_RBWU01000004.1"/>
</dbReference>
<dbReference type="OrthoDB" id="3657335at2"/>
<evidence type="ECO:0000259" key="4">
    <source>
        <dbReference type="PROSITE" id="PS50240"/>
    </source>
</evidence>
<dbReference type="InterPro" id="IPR001254">
    <property type="entry name" value="Trypsin_dom"/>
</dbReference>
<feature type="signal peptide" evidence="3">
    <location>
        <begin position="1"/>
        <end position="27"/>
    </location>
</feature>
<dbReference type="SUPFAM" id="SSF50494">
    <property type="entry name" value="Trypsin-like serine proteases"/>
    <property type="match status" value="1"/>
</dbReference>
<reference evidence="5 6" key="1">
    <citation type="submission" date="2018-10" db="EMBL/GenBank/DDBJ databases">
        <title>Genomic Encyclopedia of Archaeal and Bacterial Type Strains, Phase II (KMG-II): from individual species to whole genera.</title>
        <authorList>
            <person name="Goeker M."/>
        </authorList>
    </citation>
    <scope>NUCLEOTIDE SEQUENCE [LARGE SCALE GENOMIC DNA]</scope>
    <source>
        <strain evidence="5 6">DSM 43383</strain>
    </source>
</reference>
<keyword evidence="2" id="KW-1015">Disulfide bond</keyword>
<feature type="domain" description="Peptidase S1" evidence="4">
    <location>
        <begin position="45"/>
        <end position="279"/>
    </location>
</feature>
<dbReference type="Pfam" id="PF00089">
    <property type="entry name" value="Trypsin"/>
    <property type="match status" value="1"/>
</dbReference>
<dbReference type="Gene3D" id="2.40.10.10">
    <property type="entry name" value="Trypsin-like serine proteases"/>
    <property type="match status" value="1"/>
</dbReference>
<dbReference type="InterPro" id="IPR001314">
    <property type="entry name" value="Peptidase_S1A"/>
</dbReference>
<dbReference type="PANTHER" id="PTHR24276:SF98">
    <property type="entry name" value="FI18310P1-RELATED"/>
    <property type="match status" value="1"/>
</dbReference>
<keyword evidence="6" id="KW-1185">Reference proteome</keyword>
<dbReference type="InterPro" id="IPR033116">
    <property type="entry name" value="TRYPSIN_SER"/>
</dbReference>
<name>A0A495QKL5_9ACTN</name>
<evidence type="ECO:0000256" key="2">
    <source>
        <dbReference type="ARBA" id="ARBA00023157"/>
    </source>
</evidence>
<dbReference type="PROSITE" id="PS50240">
    <property type="entry name" value="TRYPSIN_DOM"/>
    <property type="match status" value="1"/>
</dbReference>